<dbReference type="KEGG" id="thb:N186_04015"/>
<organism evidence="2 3">
    <name type="scientific">Thermofilum adornatum</name>
    <dbReference type="NCBI Taxonomy" id="1365176"/>
    <lineage>
        <taxon>Archaea</taxon>
        <taxon>Thermoproteota</taxon>
        <taxon>Thermoprotei</taxon>
        <taxon>Thermofilales</taxon>
        <taxon>Thermofilaceae</taxon>
        <taxon>Thermofilum</taxon>
    </lineage>
</organism>
<keyword evidence="1" id="KW-1133">Transmembrane helix</keyword>
<keyword evidence="3" id="KW-1185">Reference proteome</keyword>
<proteinExistence type="predicted"/>
<keyword evidence="1" id="KW-0812">Transmembrane</keyword>
<dbReference type="AlphaFoldDB" id="S6A5J0"/>
<keyword evidence="1" id="KW-0472">Membrane</keyword>
<gene>
    <name evidence="2" type="ORF">N186_04015</name>
</gene>
<evidence type="ECO:0000256" key="1">
    <source>
        <dbReference type="SAM" id="Phobius"/>
    </source>
</evidence>
<reference evidence="2 3" key="1">
    <citation type="journal article" date="2013" name="Genome Announc.">
        <title>Complete Genomic Sequence of 'Thermofilum adornatus' Strain 1910bT, a Hyperthermophilic Anaerobic Organotrophic Crenarchaeon.</title>
        <authorList>
            <person name="Dominova I.N."/>
            <person name="Kublanov I.V."/>
            <person name="Podosokorskaya O.A."/>
            <person name="Derbikova K.S."/>
            <person name="Patrushev M.V."/>
            <person name="Toshchakov S.V."/>
        </authorList>
    </citation>
    <scope>NUCLEOTIDE SEQUENCE [LARGE SCALE GENOMIC DNA]</scope>
    <source>
        <strain evidence="3">1910b</strain>
    </source>
</reference>
<dbReference type="EMBL" id="CP006646">
    <property type="protein sequence ID" value="AGT35162.1"/>
    <property type="molecule type" value="Genomic_DNA"/>
</dbReference>
<feature type="transmembrane region" description="Helical" evidence="1">
    <location>
        <begin position="24"/>
        <end position="46"/>
    </location>
</feature>
<name>S6A5J0_9CREN</name>
<evidence type="ECO:0000313" key="2">
    <source>
        <dbReference type="EMBL" id="AGT35162.1"/>
    </source>
</evidence>
<protein>
    <submittedName>
        <fullName evidence="2">Uncharacterized protein</fullName>
    </submittedName>
</protein>
<dbReference type="Proteomes" id="UP000015543">
    <property type="component" value="Chromosome"/>
</dbReference>
<accession>S6A5J0</accession>
<evidence type="ECO:0000313" key="3">
    <source>
        <dbReference type="Proteomes" id="UP000015543"/>
    </source>
</evidence>
<sequence>MVLLMVVFIRVGMFLDLFFRGVLAVVWGLIIFLIRLVRIAVCIVSLGGRLG</sequence>
<dbReference type="HOGENOM" id="CLU_3094323_0_0_2"/>